<dbReference type="Gene3D" id="1.10.10.10">
    <property type="entry name" value="Winged helix-like DNA-binding domain superfamily/Winged helix DNA-binding domain"/>
    <property type="match status" value="1"/>
</dbReference>
<dbReference type="SUPFAM" id="SSF51206">
    <property type="entry name" value="cAMP-binding domain-like"/>
    <property type="match status" value="1"/>
</dbReference>
<evidence type="ECO:0000256" key="2">
    <source>
        <dbReference type="ARBA" id="ARBA00023125"/>
    </source>
</evidence>
<feature type="domain" description="Cyclic nucleotide-binding" evidence="4">
    <location>
        <begin position="19"/>
        <end position="109"/>
    </location>
</feature>
<dbReference type="InterPro" id="IPR050397">
    <property type="entry name" value="Env_Response_Regulators"/>
</dbReference>
<name>A0AAW6B1C0_CLOSY</name>
<dbReference type="GeneID" id="57967749"/>
<dbReference type="Pfam" id="PF13545">
    <property type="entry name" value="HTH_Crp_2"/>
    <property type="match status" value="1"/>
</dbReference>
<evidence type="ECO:0000259" key="5">
    <source>
        <dbReference type="PROSITE" id="PS51063"/>
    </source>
</evidence>
<evidence type="ECO:0000313" key="7">
    <source>
        <dbReference type="EMBL" id="MDB2002165.1"/>
    </source>
</evidence>
<dbReference type="EMBL" id="JAQLGM010000061">
    <property type="protein sequence ID" value="MDB2002165.1"/>
    <property type="molecule type" value="Genomic_DNA"/>
</dbReference>
<accession>A0AAW6B1C0</accession>
<evidence type="ECO:0000313" key="8">
    <source>
        <dbReference type="Proteomes" id="UP001300871"/>
    </source>
</evidence>
<dbReference type="PANTHER" id="PTHR24567">
    <property type="entry name" value="CRP FAMILY TRANSCRIPTIONAL REGULATORY PROTEIN"/>
    <property type="match status" value="1"/>
</dbReference>
<dbReference type="Pfam" id="PF00027">
    <property type="entry name" value="cNMP_binding"/>
    <property type="match status" value="1"/>
</dbReference>
<gene>
    <name evidence="6" type="ORF">K5I21_01340</name>
    <name evidence="7" type="ORF">PM006_18360</name>
</gene>
<dbReference type="SUPFAM" id="SSF46785">
    <property type="entry name" value="Winged helix' DNA-binding domain"/>
    <property type="match status" value="1"/>
</dbReference>
<dbReference type="InterPro" id="IPR036388">
    <property type="entry name" value="WH-like_DNA-bd_sf"/>
</dbReference>
<dbReference type="GO" id="GO:0003677">
    <property type="term" value="F:DNA binding"/>
    <property type="evidence" value="ECO:0007669"/>
    <property type="project" value="UniProtKB-KW"/>
</dbReference>
<organism evidence="7 8">
    <name type="scientific">Clostridium symbiosum</name>
    <name type="common">Bacteroides symbiosus</name>
    <dbReference type="NCBI Taxonomy" id="1512"/>
    <lineage>
        <taxon>Bacteria</taxon>
        <taxon>Bacillati</taxon>
        <taxon>Bacillota</taxon>
        <taxon>Clostridia</taxon>
        <taxon>Lachnospirales</taxon>
        <taxon>Lachnospiraceae</taxon>
        <taxon>Otoolea</taxon>
    </lineage>
</organism>
<keyword evidence="2" id="KW-0238">DNA-binding</keyword>
<reference evidence="6" key="1">
    <citation type="journal article" date="2022" name="Cell Host Microbe">
        <title>Colonization of the live biotherapeutic product VE303 and modulation of the microbiota and metabolites in healthy volunteers.</title>
        <authorList>
            <person name="Dsouza M."/>
            <person name="Menon R."/>
            <person name="Crossette E."/>
            <person name="Bhattarai S.K."/>
            <person name="Schneider J."/>
            <person name="Kim Y.G."/>
            <person name="Reddy S."/>
            <person name="Caballero S."/>
            <person name="Felix C."/>
            <person name="Cornacchione L."/>
            <person name="Hendrickson J."/>
            <person name="Watson A.R."/>
            <person name="Minot S.S."/>
            <person name="Greenfield N."/>
            <person name="Schopf L."/>
            <person name="Szabady R."/>
            <person name="Patarroyo J."/>
            <person name="Smith W."/>
            <person name="Harrison P."/>
            <person name="Kuijper E.J."/>
            <person name="Kelly C.P."/>
            <person name="Olle B."/>
            <person name="Bobilev D."/>
            <person name="Silber J.L."/>
            <person name="Bucci V."/>
            <person name="Roberts B."/>
            <person name="Faith J."/>
            <person name="Norman J.M."/>
        </authorList>
    </citation>
    <scope>NUCLEOTIDE SEQUENCE</scope>
    <source>
        <strain evidence="6">VE303-04</strain>
    </source>
</reference>
<keyword evidence="3" id="KW-0804">Transcription</keyword>
<dbReference type="EMBL" id="JAINVB010000001">
    <property type="protein sequence ID" value="MCK0084539.1"/>
    <property type="molecule type" value="Genomic_DNA"/>
</dbReference>
<evidence type="ECO:0000259" key="4">
    <source>
        <dbReference type="PROSITE" id="PS50042"/>
    </source>
</evidence>
<dbReference type="InterPro" id="IPR036390">
    <property type="entry name" value="WH_DNA-bd_sf"/>
</dbReference>
<proteinExistence type="predicted"/>
<dbReference type="GO" id="GO:0003700">
    <property type="term" value="F:DNA-binding transcription factor activity"/>
    <property type="evidence" value="ECO:0007669"/>
    <property type="project" value="TreeGrafter"/>
</dbReference>
<dbReference type="Proteomes" id="UP001300871">
    <property type="component" value="Unassembled WGS sequence"/>
</dbReference>
<sequence>MIKVPESLFCYFEQAGITRTIPPGGLIYMQGEPSGTIYLIKKGRVRIYYIADDGREVTLAVAGAGRLIGDSSFLAQSSRPTTVSAVPEVQLISCTTKSLMPYLMQSEELCLILFQLLTDTCNYLCSQVRRLTLYNRHQKVASFLLDETETPNPDKGIIGSTLPYSHEELAICVGLSRVTVTKILNEFCDAGYIELGYRKITVTGRAGLESLFT</sequence>
<keyword evidence="1" id="KW-0805">Transcription regulation</keyword>
<dbReference type="InterPro" id="IPR012318">
    <property type="entry name" value="HTH_CRP"/>
</dbReference>
<reference evidence="7" key="2">
    <citation type="submission" date="2023-01" db="EMBL/GenBank/DDBJ databases">
        <title>Human gut microbiome strain richness.</title>
        <authorList>
            <person name="Chen-Liaw A."/>
        </authorList>
    </citation>
    <scope>NUCLEOTIDE SEQUENCE</scope>
    <source>
        <strain evidence="7">B1_m1001713B170214d0_201011</strain>
    </source>
</reference>
<dbReference type="AlphaFoldDB" id="A0AAW6B1C0"/>
<evidence type="ECO:0000256" key="3">
    <source>
        <dbReference type="ARBA" id="ARBA00023163"/>
    </source>
</evidence>
<dbReference type="RefSeq" id="WP_003497315.1">
    <property type="nucleotide sequence ID" value="NZ_BAABZD010000003.1"/>
</dbReference>
<dbReference type="Proteomes" id="UP001203136">
    <property type="component" value="Unassembled WGS sequence"/>
</dbReference>
<evidence type="ECO:0000256" key="1">
    <source>
        <dbReference type="ARBA" id="ARBA00023015"/>
    </source>
</evidence>
<dbReference type="InterPro" id="IPR000595">
    <property type="entry name" value="cNMP-bd_dom"/>
</dbReference>
<dbReference type="PROSITE" id="PS51063">
    <property type="entry name" value="HTH_CRP_2"/>
    <property type="match status" value="1"/>
</dbReference>
<dbReference type="InterPro" id="IPR014710">
    <property type="entry name" value="RmlC-like_jellyroll"/>
</dbReference>
<dbReference type="Gene3D" id="2.60.120.10">
    <property type="entry name" value="Jelly Rolls"/>
    <property type="match status" value="1"/>
</dbReference>
<dbReference type="GO" id="GO:0005829">
    <property type="term" value="C:cytosol"/>
    <property type="evidence" value="ECO:0007669"/>
    <property type="project" value="TreeGrafter"/>
</dbReference>
<feature type="domain" description="HTH crp-type" evidence="5">
    <location>
        <begin position="134"/>
        <end position="206"/>
    </location>
</feature>
<comment type="caution">
    <text evidence="7">The sequence shown here is derived from an EMBL/GenBank/DDBJ whole genome shotgun (WGS) entry which is preliminary data.</text>
</comment>
<dbReference type="SMART" id="SM00419">
    <property type="entry name" value="HTH_CRP"/>
    <property type="match status" value="1"/>
</dbReference>
<dbReference type="InterPro" id="IPR018490">
    <property type="entry name" value="cNMP-bd_dom_sf"/>
</dbReference>
<dbReference type="SMART" id="SM00100">
    <property type="entry name" value="cNMP"/>
    <property type="match status" value="1"/>
</dbReference>
<evidence type="ECO:0000313" key="6">
    <source>
        <dbReference type="EMBL" id="MCK0084539.1"/>
    </source>
</evidence>
<dbReference type="PROSITE" id="PS50042">
    <property type="entry name" value="CNMP_BINDING_3"/>
    <property type="match status" value="1"/>
</dbReference>
<protein>
    <submittedName>
        <fullName evidence="7">Crp/Fnr family transcriptional regulator</fullName>
    </submittedName>
</protein>
<dbReference type="CDD" id="cd00038">
    <property type="entry name" value="CAP_ED"/>
    <property type="match status" value="1"/>
</dbReference>
<dbReference type="PANTHER" id="PTHR24567:SF74">
    <property type="entry name" value="HTH-TYPE TRANSCRIPTIONAL REGULATOR ARCR"/>
    <property type="match status" value="1"/>
</dbReference>